<evidence type="ECO:0000313" key="2">
    <source>
        <dbReference type="EMBL" id="MBU2873591.1"/>
    </source>
</evidence>
<feature type="transmembrane region" description="Helical" evidence="1">
    <location>
        <begin position="42"/>
        <end position="61"/>
    </location>
</feature>
<comment type="caution">
    <text evidence="2">The sequence shown here is derived from an EMBL/GenBank/DDBJ whole genome shotgun (WGS) entry which is preliminary data.</text>
</comment>
<evidence type="ECO:0000313" key="3">
    <source>
        <dbReference type="Proteomes" id="UP000753376"/>
    </source>
</evidence>
<gene>
    <name evidence="2" type="ORF">KO508_06155</name>
</gene>
<keyword evidence="3" id="KW-1185">Reference proteome</keyword>
<keyword evidence="1" id="KW-0472">Membrane</keyword>
<keyword evidence="1" id="KW-1133">Transmembrane helix</keyword>
<dbReference type="EMBL" id="JAHKPV010000006">
    <property type="protein sequence ID" value="MBU2873591.1"/>
    <property type="molecule type" value="Genomic_DNA"/>
</dbReference>
<accession>A0ABS6A5Z6</accession>
<keyword evidence="1" id="KW-0812">Transmembrane</keyword>
<proteinExistence type="predicted"/>
<protein>
    <submittedName>
        <fullName evidence="2">Uncharacterized protein</fullName>
    </submittedName>
</protein>
<dbReference type="RefSeq" id="WP_216007475.1">
    <property type="nucleotide sequence ID" value="NZ_JAHKPV010000006.1"/>
</dbReference>
<organism evidence="2 3">
    <name type="scientific">Marinobacter salexigens</name>
    <dbReference type="NCBI Taxonomy" id="1925763"/>
    <lineage>
        <taxon>Bacteria</taxon>
        <taxon>Pseudomonadati</taxon>
        <taxon>Pseudomonadota</taxon>
        <taxon>Gammaproteobacteria</taxon>
        <taxon>Pseudomonadales</taxon>
        <taxon>Marinobacteraceae</taxon>
        <taxon>Marinobacter</taxon>
    </lineage>
</organism>
<feature type="transmembrane region" description="Helical" evidence="1">
    <location>
        <begin position="222"/>
        <end position="243"/>
    </location>
</feature>
<feature type="transmembrane region" description="Helical" evidence="1">
    <location>
        <begin position="67"/>
        <end position="85"/>
    </location>
</feature>
<dbReference type="Proteomes" id="UP000753376">
    <property type="component" value="Unassembled WGS sequence"/>
</dbReference>
<sequence>MTKEFRKPGPGERFQQIGYLLKNTVTIIGRDTDIVGPFLRTAIYAAVMVTTFFGGIAAITLGAGGTGTLLLLAAFALFVYKYFYYTRQDMAQSWLVAETVRGRDAVPGDGRKRVLGVKSQARILGWVSMGFAFISSRAANGEGGGLSAMVSRVLLSALSEVWDLAKHFLTPAVAIDECGLRDGVERMKSLKNSVPETLVGVFGIDIAGGAAGMLIAPVYVVLVMIAIALGFAVGDAIPAFYAGDMRDMLGASTPSWLGGSALSFSWLPLLIALWLSKLLGAILARVVGSAKTIYFTLFYMRITHSDEIAPDIRKELDTYLRIESKPAAENTATQA</sequence>
<reference evidence="2 3" key="1">
    <citation type="submission" date="2021-05" db="EMBL/GenBank/DDBJ databases">
        <title>Draft genomes of bacteria isolated from model marine particles.</title>
        <authorList>
            <person name="Datta M.S."/>
            <person name="Schwartzman J.A."/>
            <person name="Enke T.N."/>
            <person name="Saavedra J."/>
            <person name="Cermak N."/>
            <person name="Cordero O.X."/>
        </authorList>
    </citation>
    <scope>NUCLEOTIDE SEQUENCE [LARGE SCALE GENOMIC DNA]</scope>
    <source>
        <strain evidence="2 3">D2M19</strain>
    </source>
</reference>
<evidence type="ECO:0000256" key="1">
    <source>
        <dbReference type="SAM" id="Phobius"/>
    </source>
</evidence>
<name>A0ABS6A5Z6_9GAMM</name>
<feature type="transmembrane region" description="Helical" evidence="1">
    <location>
        <begin position="255"/>
        <end position="276"/>
    </location>
</feature>